<evidence type="ECO:0000256" key="6">
    <source>
        <dbReference type="ARBA" id="ARBA00022982"/>
    </source>
</evidence>
<keyword evidence="4" id="KW-0679">Respiratory chain</keyword>
<dbReference type="AlphaFoldDB" id="A0ABD1YKX8"/>
<comment type="caution">
    <text evidence="13">The sequence shown here is derived from an EMBL/GenBank/DDBJ whole genome shotgun (WGS) entry which is preliminary data.</text>
</comment>
<evidence type="ECO:0000256" key="1">
    <source>
        <dbReference type="ARBA" id="ARBA00004137"/>
    </source>
</evidence>
<sequence>MPNLYLLGLDNEEGKLNIRQAGFCYRSVTVFTGMVSLAKPESRTRMGFRSSPAAFQLRVRTTVRRVGSPRFLTMSDDAEDPVDPKPEIEENCKPKCVKQLLQYQACAKRAEEDDTGLKHCTGQYFDYWGCIDKCAAPKIFSKLK</sequence>
<dbReference type="PANTHER" id="PTHR15336:SF0">
    <property type="entry name" value="CYTOCHROME B-C1 COMPLEX SUBUNIT 6, MITOCHONDRIAL"/>
    <property type="match status" value="1"/>
</dbReference>
<dbReference type="FunFam" id="1.10.287.20:FF:000001">
    <property type="entry name" value="Cytochrome b-c1 complex subunit 6"/>
    <property type="match status" value="1"/>
</dbReference>
<evidence type="ECO:0000313" key="14">
    <source>
        <dbReference type="Proteomes" id="UP001605036"/>
    </source>
</evidence>
<dbReference type="InterPro" id="IPR023184">
    <property type="entry name" value="Ubol_cytC_Rdtase_hinge_dom"/>
</dbReference>
<evidence type="ECO:0000259" key="12">
    <source>
        <dbReference type="Pfam" id="PF02320"/>
    </source>
</evidence>
<dbReference type="GO" id="GO:0005743">
    <property type="term" value="C:mitochondrial inner membrane"/>
    <property type="evidence" value="ECO:0007669"/>
    <property type="project" value="UniProtKB-SubCell"/>
</dbReference>
<comment type="similarity">
    <text evidence="2">Belongs to the UQCRH/QCR6 family.</text>
</comment>
<keyword evidence="6" id="KW-0249">Electron transport</keyword>
<evidence type="ECO:0000256" key="3">
    <source>
        <dbReference type="ARBA" id="ARBA00022448"/>
    </source>
</evidence>
<name>A0ABD1YKX8_9MARC</name>
<dbReference type="Proteomes" id="UP001605036">
    <property type="component" value="Unassembled WGS sequence"/>
</dbReference>
<proteinExistence type="inferred from homology"/>
<dbReference type="EMBL" id="JBHFFA010000004">
    <property type="protein sequence ID" value="KAL2630342.1"/>
    <property type="molecule type" value="Genomic_DNA"/>
</dbReference>
<evidence type="ECO:0000256" key="4">
    <source>
        <dbReference type="ARBA" id="ARBA00022660"/>
    </source>
</evidence>
<dbReference type="InterPro" id="IPR003422">
    <property type="entry name" value="Cyt_b-c1_6"/>
</dbReference>
<keyword evidence="5" id="KW-0999">Mitochondrion inner membrane</keyword>
<keyword evidence="8" id="KW-0472">Membrane</keyword>
<evidence type="ECO:0000256" key="11">
    <source>
        <dbReference type="ARBA" id="ARBA00076110"/>
    </source>
</evidence>
<feature type="domain" description="Ubiquinol-cytochrome C reductase hinge" evidence="12">
    <location>
        <begin position="83"/>
        <end position="144"/>
    </location>
</feature>
<dbReference type="SUPFAM" id="SSF81531">
    <property type="entry name" value="Non-heme 11 kDa protein of cytochrome bc1 complex (Ubiquinol-cytochrome c reductase)"/>
    <property type="match status" value="1"/>
</dbReference>
<comment type="subcellular location">
    <subcellularLocation>
        <location evidence="1">Mitochondrion inner membrane</location>
        <topology evidence="1">Peripheral membrane protein</topology>
        <orientation evidence="1">Intermembrane side</orientation>
    </subcellularLocation>
</comment>
<keyword evidence="3" id="KW-0813">Transport</keyword>
<keyword evidence="7" id="KW-0496">Mitochondrion</keyword>
<evidence type="ECO:0000256" key="5">
    <source>
        <dbReference type="ARBA" id="ARBA00022792"/>
    </source>
</evidence>
<keyword evidence="9" id="KW-1015">Disulfide bond</keyword>
<gene>
    <name evidence="13" type="ORF">R1flu_015028</name>
</gene>
<evidence type="ECO:0000256" key="9">
    <source>
        <dbReference type="ARBA" id="ARBA00023157"/>
    </source>
</evidence>
<dbReference type="Gene3D" id="1.10.287.20">
    <property type="entry name" value="Ubiquinol-cytochrome C reductase hinge domain"/>
    <property type="match status" value="1"/>
</dbReference>
<reference evidence="13 14" key="1">
    <citation type="submission" date="2024-09" db="EMBL/GenBank/DDBJ databases">
        <title>Chromosome-scale assembly of Riccia fluitans.</title>
        <authorList>
            <person name="Paukszto L."/>
            <person name="Sawicki J."/>
            <person name="Karawczyk K."/>
            <person name="Piernik-Szablinska J."/>
            <person name="Szczecinska M."/>
            <person name="Mazdziarz M."/>
        </authorList>
    </citation>
    <scope>NUCLEOTIDE SEQUENCE [LARGE SCALE GENOMIC DNA]</scope>
    <source>
        <strain evidence="13">Rf_01</strain>
        <tissue evidence="13">Aerial parts of the thallus</tissue>
    </source>
</reference>
<evidence type="ECO:0000313" key="13">
    <source>
        <dbReference type="EMBL" id="KAL2630342.1"/>
    </source>
</evidence>
<organism evidence="13 14">
    <name type="scientific">Riccia fluitans</name>
    <dbReference type="NCBI Taxonomy" id="41844"/>
    <lineage>
        <taxon>Eukaryota</taxon>
        <taxon>Viridiplantae</taxon>
        <taxon>Streptophyta</taxon>
        <taxon>Embryophyta</taxon>
        <taxon>Marchantiophyta</taxon>
        <taxon>Marchantiopsida</taxon>
        <taxon>Marchantiidae</taxon>
        <taxon>Marchantiales</taxon>
        <taxon>Ricciaceae</taxon>
        <taxon>Riccia</taxon>
    </lineage>
</organism>
<evidence type="ECO:0000256" key="2">
    <source>
        <dbReference type="ARBA" id="ARBA00006498"/>
    </source>
</evidence>
<dbReference type="InterPro" id="IPR036811">
    <property type="entry name" value="Ubol_cytC_Rdtase_hinge_dom_sf"/>
</dbReference>
<dbReference type="Pfam" id="PF02320">
    <property type="entry name" value="UCR_hinge"/>
    <property type="match status" value="1"/>
</dbReference>
<keyword evidence="14" id="KW-1185">Reference proteome</keyword>
<evidence type="ECO:0000256" key="8">
    <source>
        <dbReference type="ARBA" id="ARBA00023136"/>
    </source>
</evidence>
<dbReference type="PANTHER" id="PTHR15336">
    <property type="entry name" value="UBIQUINOL-CYTOCHROME C REDUCTASE COMPLEX 7.8 KDA PROTEIN"/>
    <property type="match status" value="1"/>
</dbReference>
<protein>
    <recommendedName>
        <fullName evidence="11">Complex III subunit VI</fullName>
    </recommendedName>
    <alternativeName>
        <fullName evidence="10">Mitochondrial hinge protein</fullName>
    </alternativeName>
</protein>
<evidence type="ECO:0000256" key="10">
    <source>
        <dbReference type="ARBA" id="ARBA00044364"/>
    </source>
</evidence>
<accession>A0ABD1YKX8</accession>
<evidence type="ECO:0000256" key="7">
    <source>
        <dbReference type="ARBA" id="ARBA00023128"/>
    </source>
</evidence>